<feature type="chain" id="PRO_5040403033" description="Superoxide dismutase copper/zinc binding domain-containing protein" evidence="1">
    <location>
        <begin position="22"/>
        <end position="189"/>
    </location>
</feature>
<evidence type="ECO:0000313" key="3">
    <source>
        <dbReference type="EMBL" id="MBW0522848.1"/>
    </source>
</evidence>
<keyword evidence="1" id="KW-0732">Signal</keyword>
<dbReference type="Proteomes" id="UP000765509">
    <property type="component" value="Unassembled WGS sequence"/>
</dbReference>
<dbReference type="EMBL" id="AVOT02029865">
    <property type="protein sequence ID" value="MBW0522848.1"/>
    <property type="molecule type" value="Genomic_DNA"/>
</dbReference>
<feature type="signal peptide" evidence="1">
    <location>
        <begin position="1"/>
        <end position="21"/>
    </location>
</feature>
<reference evidence="3" key="1">
    <citation type="submission" date="2021-03" db="EMBL/GenBank/DDBJ databases">
        <title>Draft genome sequence of rust myrtle Austropuccinia psidii MF-1, a brazilian biotype.</title>
        <authorList>
            <person name="Quecine M.C."/>
            <person name="Pachon D.M.R."/>
            <person name="Bonatelli M.L."/>
            <person name="Correr F.H."/>
            <person name="Franceschini L.M."/>
            <person name="Leite T.F."/>
            <person name="Margarido G.R.A."/>
            <person name="Almeida C.A."/>
            <person name="Ferrarezi J.A."/>
            <person name="Labate C.A."/>
        </authorList>
    </citation>
    <scope>NUCLEOTIDE SEQUENCE</scope>
    <source>
        <strain evidence="3">MF-1</strain>
    </source>
</reference>
<dbReference type="GO" id="GO:0006801">
    <property type="term" value="P:superoxide metabolic process"/>
    <property type="evidence" value="ECO:0007669"/>
    <property type="project" value="InterPro"/>
</dbReference>
<dbReference type="InterPro" id="IPR001424">
    <property type="entry name" value="SOD_Cu_Zn_dom"/>
</dbReference>
<evidence type="ECO:0000259" key="2">
    <source>
        <dbReference type="Pfam" id="PF00080"/>
    </source>
</evidence>
<proteinExistence type="predicted"/>
<evidence type="ECO:0000313" key="4">
    <source>
        <dbReference type="Proteomes" id="UP000765509"/>
    </source>
</evidence>
<comment type="caution">
    <text evidence="3">The sequence shown here is derived from an EMBL/GenBank/DDBJ whole genome shotgun (WGS) entry which is preliminary data.</text>
</comment>
<accession>A0A9Q3HZN3</accession>
<evidence type="ECO:0000256" key="1">
    <source>
        <dbReference type="SAM" id="SignalP"/>
    </source>
</evidence>
<sequence length="189" mass="20469">MPLKRLGFLLATVFLLHAVFAETNSELQESEISRASDRSAHANIVGKGITGTVQFSAVSGQNYVLVEIELTGLKSCTSYPYHIHQQAITAGNCTTALGHFNPRGVTAKKCDFHNPQNCEAGDLSGKFGNLTGGTTKLRYYEPFIKLSPSERGIINRSIVIHSPDLQRLACGTIVAGKAKVTLERSHSHC</sequence>
<keyword evidence="4" id="KW-1185">Reference proteome</keyword>
<dbReference type="InterPro" id="IPR036423">
    <property type="entry name" value="SOD-like_Cu/Zn_dom_sf"/>
</dbReference>
<gene>
    <name evidence="3" type="ORF">O181_062563</name>
</gene>
<dbReference type="PANTHER" id="PTHR10003">
    <property type="entry name" value="SUPEROXIDE DISMUTASE CU-ZN -RELATED"/>
    <property type="match status" value="1"/>
</dbReference>
<dbReference type="AlphaFoldDB" id="A0A9Q3HZN3"/>
<dbReference type="GO" id="GO:0005507">
    <property type="term" value="F:copper ion binding"/>
    <property type="evidence" value="ECO:0007669"/>
    <property type="project" value="InterPro"/>
</dbReference>
<dbReference type="Pfam" id="PF00080">
    <property type="entry name" value="Sod_Cu"/>
    <property type="match status" value="1"/>
</dbReference>
<dbReference type="OrthoDB" id="2495266at2759"/>
<feature type="domain" description="Superoxide dismutase copper/zinc binding" evidence="2">
    <location>
        <begin position="50"/>
        <end position="163"/>
    </location>
</feature>
<dbReference type="SUPFAM" id="SSF49329">
    <property type="entry name" value="Cu,Zn superoxide dismutase-like"/>
    <property type="match status" value="1"/>
</dbReference>
<dbReference type="Gene3D" id="2.60.40.200">
    <property type="entry name" value="Superoxide dismutase, copper/zinc binding domain"/>
    <property type="match status" value="1"/>
</dbReference>
<protein>
    <recommendedName>
        <fullName evidence="2">Superoxide dismutase copper/zinc binding domain-containing protein</fullName>
    </recommendedName>
</protein>
<organism evidence="3 4">
    <name type="scientific">Austropuccinia psidii MF-1</name>
    <dbReference type="NCBI Taxonomy" id="1389203"/>
    <lineage>
        <taxon>Eukaryota</taxon>
        <taxon>Fungi</taxon>
        <taxon>Dikarya</taxon>
        <taxon>Basidiomycota</taxon>
        <taxon>Pucciniomycotina</taxon>
        <taxon>Pucciniomycetes</taxon>
        <taxon>Pucciniales</taxon>
        <taxon>Sphaerophragmiaceae</taxon>
        <taxon>Austropuccinia</taxon>
    </lineage>
</organism>
<name>A0A9Q3HZN3_9BASI</name>
<dbReference type="InterPro" id="IPR024134">
    <property type="entry name" value="SOD_Cu/Zn_/chaperone"/>
</dbReference>